<protein>
    <submittedName>
        <fullName evidence="2">Uncharacterized protein</fullName>
    </submittedName>
</protein>
<keyword evidence="1" id="KW-1185">Reference proteome</keyword>
<evidence type="ECO:0000313" key="2">
    <source>
        <dbReference type="WBParaSite" id="Csp11.Scaffold629.g8669.t1"/>
    </source>
</evidence>
<organism evidence="1 2">
    <name type="scientific">Caenorhabditis tropicalis</name>
    <dbReference type="NCBI Taxonomy" id="1561998"/>
    <lineage>
        <taxon>Eukaryota</taxon>
        <taxon>Metazoa</taxon>
        <taxon>Ecdysozoa</taxon>
        <taxon>Nematoda</taxon>
        <taxon>Chromadorea</taxon>
        <taxon>Rhabditida</taxon>
        <taxon>Rhabditina</taxon>
        <taxon>Rhabditomorpha</taxon>
        <taxon>Rhabditoidea</taxon>
        <taxon>Rhabditidae</taxon>
        <taxon>Peloderinae</taxon>
        <taxon>Caenorhabditis</taxon>
    </lineage>
</organism>
<dbReference type="AlphaFoldDB" id="A0A1I7UF21"/>
<dbReference type="Proteomes" id="UP000095282">
    <property type="component" value="Unplaced"/>
</dbReference>
<dbReference type="eggNOG" id="ENOG502TJ0I">
    <property type="taxonomic scope" value="Eukaryota"/>
</dbReference>
<proteinExistence type="predicted"/>
<name>A0A1I7UF21_9PELO</name>
<accession>A0A1I7UF21</accession>
<reference evidence="2" key="1">
    <citation type="submission" date="2016-11" db="UniProtKB">
        <authorList>
            <consortium name="WormBaseParasite"/>
        </authorList>
    </citation>
    <scope>IDENTIFICATION</scope>
</reference>
<sequence length="107" mass="12623">MSEFMIEYVTRFKVRFENEVKKLETTALDYPVIHQLQLTRARNVVEAANAIIAMGPNAIRTDRFEFENWRSIMLSNNAIYSKTQREIENGSIKATKVSRPRHQMFKR</sequence>
<dbReference type="WBParaSite" id="Csp11.Scaffold629.g8669.t1">
    <property type="protein sequence ID" value="Csp11.Scaffold629.g8669.t1"/>
    <property type="gene ID" value="Csp11.Scaffold629.g8669"/>
</dbReference>
<evidence type="ECO:0000313" key="1">
    <source>
        <dbReference type="Proteomes" id="UP000095282"/>
    </source>
</evidence>